<evidence type="ECO:0000313" key="3">
    <source>
        <dbReference type="EMBL" id="REH30753.1"/>
    </source>
</evidence>
<dbReference type="GO" id="GO:0016740">
    <property type="term" value="F:transferase activity"/>
    <property type="evidence" value="ECO:0007669"/>
    <property type="project" value="UniProtKB-KW"/>
</dbReference>
<dbReference type="InterPro" id="IPR000120">
    <property type="entry name" value="Amidase"/>
</dbReference>
<comment type="similarity">
    <text evidence="1">Belongs to the amidase family.</text>
</comment>
<dbReference type="PANTHER" id="PTHR11895">
    <property type="entry name" value="TRANSAMIDASE"/>
    <property type="match status" value="1"/>
</dbReference>
<dbReference type="RefSeq" id="WP_116181091.1">
    <property type="nucleotide sequence ID" value="NZ_CP144375.1"/>
</dbReference>
<comment type="caution">
    <text evidence="3">The sequence shown here is derived from an EMBL/GenBank/DDBJ whole genome shotgun (WGS) entry which is preliminary data.</text>
</comment>
<organism evidence="3 4">
    <name type="scientific">Kutzneria buriramensis</name>
    <dbReference type="NCBI Taxonomy" id="1045776"/>
    <lineage>
        <taxon>Bacteria</taxon>
        <taxon>Bacillati</taxon>
        <taxon>Actinomycetota</taxon>
        <taxon>Actinomycetes</taxon>
        <taxon>Pseudonocardiales</taxon>
        <taxon>Pseudonocardiaceae</taxon>
        <taxon>Kutzneria</taxon>
    </lineage>
</organism>
<accession>A0A3E0GW65</accession>
<dbReference type="OrthoDB" id="182039at2"/>
<dbReference type="AlphaFoldDB" id="A0A3E0GW65"/>
<gene>
    <name evidence="3" type="ORF">BCF44_123112</name>
</gene>
<evidence type="ECO:0000259" key="2">
    <source>
        <dbReference type="Pfam" id="PF01425"/>
    </source>
</evidence>
<dbReference type="Pfam" id="PF01425">
    <property type="entry name" value="Amidase"/>
    <property type="match status" value="1"/>
</dbReference>
<protein>
    <submittedName>
        <fullName evidence="3">Aspartyl-tRNA(Asn)/glutamyl-tRNA(Gln) amidotransferase subunit A</fullName>
    </submittedName>
</protein>
<sequence length="470" mass="48052">MSRSRREWAQPFITAAVDAVRAVDVVPDAAEPWQLGLVDAACAIHDGALTPLELVESCLARIEAAEPAVGAFVSVSEDARSQAASLTGRPVHVLHGVPVGVKDLIDIAGTVTAAGTTVFTEPAAADAPVVSAVKSAGGIVLGKTHTHEIAFGVSTPQSRNPWDPSKMTSGSSGGSAAALAAGFVPAALGTDTGGSLRLPSSFCGTTAIKPTFGLVPIDGVRPLSWSHDVVGPMARDARDAYLLLKVLSGSSIGDPLLTLGRLPSAAGLRVGVPDDSFLAAARPEVVSAMDGVADVLADLGAGIVPVRLPDPGAFGAASSVMIFREAAEIYRPHVDGEPFSHDVQAFLEAGQDADAADYVMAQRVRRRLIQQVTEVLGAVDLLLMPSSPVPDLPHGTDSVDGVPLIPVLTPFMFPASLTGLPAIAFPAGATDAGMPIGAQLVGPAHGEALLTGAAAAYQSVTPWHLRRPPL</sequence>
<dbReference type="PANTHER" id="PTHR11895:SF7">
    <property type="entry name" value="GLUTAMYL-TRNA(GLN) AMIDOTRANSFERASE SUBUNIT A, MITOCHONDRIAL"/>
    <property type="match status" value="1"/>
</dbReference>
<keyword evidence="3" id="KW-0808">Transferase</keyword>
<reference evidence="3 4" key="1">
    <citation type="submission" date="2018-08" db="EMBL/GenBank/DDBJ databases">
        <title>Genomic Encyclopedia of Archaeal and Bacterial Type Strains, Phase II (KMG-II): from individual species to whole genera.</title>
        <authorList>
            <person name="Goeker M."/>
        </authorList>
    </citation>
    <scope>NUCLEOTIDE SEQUENCE [LARGE SCALE GENOMIC DNA]</scope>
    <source>
        <strain evidence="3 4">DSM 45791</strain>
    </source>
</reference>
<dbReference type="EMBL" id="QUNO01000023">
    <property type="protein sequence ID" value="REH30753.1"/>
    <property type="molecule type" value="Genomic_DNA"/>
</dbReference>
<dbReference type="Gene3D" id="3.90.1300.10">
    <property type="entry name" value="Amidase signature (AS) domain"/>
    <property type="match status" value="1"/>
</dbReference>
<proteinExistence type="inferred from homology"/>
<dbReference type="SUPFAM" id="SSF75304">
    <property type="entry name" value="Amidase signature (AS) enzymes"/>
    <property type="match status" value="1"/>
</dbReference>
<dbReference type="InterPro" id="IPR036928">
    <property type="entry name" value="AS_sf"/>
</dbReference>
<dbReference type="Proteomes" id="UP000256269">
    <property type="component" value="Unassembled WGS sequence"/>
</dbReference>
<feature type="domain" description="Amidase" evidence="2">
    <location>
        <begin position="53"/>
        <end position="450"/>
    </location>
</feature>
<keyword evidence="4" id="KW-1185">Reference proteome</keyword>
<dbReference type="InterPro" id="IPR023631">
    <property type="entry name" value="Amidase_dom"/>
</dbReference>
<evidence type="ECO:0000313" key="4">
    <source>
        <dbReference type="Proteomes" id="UP000256269"/>
    </source>
</evidence>
<evidence type="ECO:0000256" key="1">
    <source>
        <dbReference type="ARBA" id="ARBA00009199"/>
    </source>
</evidence>
<name>A0A3E0GW65_9PSEU</name>